<keyword evidence="2" id="KW-0812">Transmembrane</keyword>
<gene>
    <name evidence="3" type="ORF">HD593_008532</name>
</gene>
<dbReference type="AlphaFoldDB" id="A0A7X0P1V1"/>
<keyword evidence="2" id="KW-1133">Transmembrane helix</keyword>
<accession>A0A7X0P1V1</accession>
<evidence type="ECO:0000313" key="4">
    <source>
        <dbReference type="Proteomes" id="UP000565579"/>
    </source>
</evidence>
<name>A0A7X0P1V1_9ACTN</name>
<keyword evidence="2" id="KW-0472">Membrane</keyword>
<organism evidence="3 4">
    <name type="scientific">Nonomuraea rubra</name>
    <dbReference type="NCBI Taxonomy" id="46180"/>
    <lineage>
        <taxon>Bacteria</taxon>
        <taxon>Bacillati</taxon>
        <taxon>Actinomycetota</taxon>
        <taxon>Actinomycetes</taxon>
        <taxon>Streptosporangiales</taxon>
        <taxon>Streptosporangiaceae</taxon>
        <taxon>Nonomuraea</taxon>
    </lineage>
</organism>
<proteinExistence type="predicted"/>
<dbReference type="EMBL" id="JACHMI010000001">
    <property type="protein sequence ID" value="MBB6553737.1"/>
    <property type="molecule type" value="Genomic_DNA"/>
</dbReference>
<evidence type="ECO:0000256" key="1">
    <source>
        <dbReference type="SAM" id="MobiDB-lite"/>
    </source>
</evidence>
<feature type="transmembrane region" description="Helical" evidence="2">
    <location>
        <begin position="541"/>
        <end position="562"/>
    </location>
</feature>
<dbReference type="Proteomes" id="UP000565579">
    <property type="component" value="Unassembled WGS sequence"/>
</dbReference>
<dbReference type="RefSeq" id="WP_185108100.1">
    <property type="nucleotide sequence ID" value="NZ_BAAAXY010000238.1"/>
</dbReference>
<feature type="compositionally biased region" description="Low complexity" evidence="1">
    <location>
        <begin position="316"/>
        <end position="338"/>
    </location>
</feature>
<comment type="caution">
    <text evidence="3">The sequence shown here is derived from an EMBL/GenBank/DDBJ whole genome shotgun (WGS) entry which is preliminary data.</text>
</comment>
<feature type="region of interest" description="Disordered" evidence="1">
    <location>
        <begin position="291"/>
        <end position="438"/>
    </location>
</feature>
<sequence>MGRYASVDWIQFEWDEQRTGLGPGRTSLEQTGGWYHRLGPWLDPGPEPGVSLCRLLVDGRVVVLARTRTGGADSRRTIRVQAYLGGSASRPMAMPNVRQTLALAAGWAARLPDKDEPLDLGKLISSYDGARAALDRESRAAASALAPIVSECLRRPGAPLSVASGGNPIVQLWGLVDILDLALGSFPETFSTYESDDLKQGAEIIFLRQWPGVSSQSSYRTRVDPRSPDQGDRCAGIASMLVEAYARDQLVGLVKRLRISDETPMEERLRRLASVTPDSTALVARPPVAEEAGDELVWSPQPPGRPEPATPARGEPPYQAAPAPPSAQAAAAQAGQTAELQRPRAAGQAVSARGTPTTDPARTAAGQAPGRVAGRQAPHGEAPAPPGQPAEPLSSGSHGEEEPPPHAPESRGRGSAGAAAGRAAGGAAAGGTGRSAPSGVAGGAVGGAGGVQQYAEQDAFEMLCTDLLQASSAKEVTTILQEMRAWAARRQPAEMRARLPRLIPVLESRLQESQINPVLRALLDPDAQPHAARPNWLDPKWLVIVAMLAVLVILVAVTLVLLV</sequence>
<protein>
    <submittedName>
        <fullName evidence="3">Uncharacterized protein</fullName>
    </submittedName>
</protein>
<feature type="compositionally biased region" description="Gly residues" evidence="1">
    <location>
        <begin position="423"/>
        <end position="433"/>
    </location>
</feature>
<reference evidence="3 4" key="1">
    <citation type="submission" date="2020-08" db="EMBL/GenBank/DDBJ databases">
        <title>Sequencing the genomes of 1000 actinobacteria strains.</title>
        <authorList>
            <person name="Klenk H.-P."/>
        </authorList>
    </citation>
    <scope>NUCLEOTIDE SEQUENCE [LARGE SCALE GENOMIC DNA]</scope>
    <source>
        <strain evidence="3 4">DSM 43768</strain>
    </source>
</reference>
<keyword evidence="4" id="KW-1185">Reference proteome</keyword>
<feature type="compositionally biased region" description="Basic and acidic residues" evidence="1">
    <location>
        <begin position="398"/>
        <end position="412"/>
    </location>
</feature>
<evidence type="ECO:0000313" key="3">
    <source>
        <dbReference type="EMBL" id="MBB6553737.1"/>
    </source>
</evidence>
<feature type="compositionally biased region" description="Pro residues" evidence="1">
    <location>
        <begin position="300"/>
        <end position="309"/>
    </location>
</feature>
<evidence type="ECO:0000256" key="2">
    <source>
        <dbReference type="SAM" id="Phobius"/>
    </source>
</evidence>